<evidence type="ECO:0000256" key="1">
    <source>
        <dbReference type="SAM" id="Coils"/>
    </source>
</evidence>
<accession>A0ABP3AD60</accession>
<comment type="caution">
    <text evidence="2">The sequence shown here is derived from an EMBL/GenBank/DDBJ whole genome shotgun (WGS) entry which is preliminary data.</text>
</comment>
<protein>
    <submittedName>
        <fullName evidence="2">Transposase family protein</fullName>
    </submittedName>
</protein>
<dbReference type="SUPFAM" id="SSF46689">
    <property type="entry name" value="Homeodomain-like"/>
    <property type="match status" value="1"/>
</dbReference>
<dbReference type="InterPro" id="IPR009057">
    <property type="entry name" value="Homeodomain-like_sf"/>
</dbReference>
<dbReference type="InterPro" id="IPR002514">
    <property type="entry name" value="Transposase_8"/>
</dbReference>
<evidence type="ECO:0000313" key="2">
    <source>
        <dbReference type="EMBL" id="EUA89287.1"/>
    </source>
</evidence>
<dbReference type="EMBL" id="JAOL01000124">
    <property type="protein sequence ID" value="EUA89287.1"/>
    <property type="molecule type" value="Genomic_DNA"/>
</dbReference>
<dbReference type="PANTHER" id="PTHR33609:SF1">
    <property type="entry name" value="TRANSPOSASE"/>
    <property type="match status" value="1"/>
</dbReference>
<dbReference type="PANTHER" id="PTHR33609">
    <property type="entry name" value="LOW CALCIUM RESPONSE LOCUS PROTEIN S"/>
    <property type="match status" value="1"/>
</dbReference>
<gene>
    <name evidence="2" type="ORF">I551_4231</name>
</gene>
<dbReference type="Pfam" id="PF01527">
    <property type="entry name" value="HTH_Tnp_1"/>
    <property type="match status" value="1"/>
</dbReference>
<sequence length="77" mass="8620">MAADRLLVEGEDTAAVCRDLGVSEASYHRWRYQFGGLKAKDADKLEDLERENATLKRLLADAELEKDALREIAKGNV</sequence>
<organism evidence="2 3">
    <name type="scientific">Mycobacterium ulcerans str. Harvey</name>
    <dbReference type="NCBI Taxonomy" id="1299332"/>
    <lineage>
        <taxon>Bacteria</taxon>
        <taxon>Bacillati</taxon>
        <taxon>Actinomycetota</taxon>
        <taxon>Actinomycetes</taxon>
        <taxon>Mycobacteriales</taxon>
        <taxon>Mycobacteriaceae</taxon>
        <taxon>Mycobacterium</taxon>
        <taxon>Mycobacterium ulcerans group</taxon>
    </lineage>
</organism>
<keyword evidence="1" id="KW-0175">Coiled coil</keyword>
<evidence type="ECO:0000313" key="3">
    <source>
        <dbReference type="Proteomes" id="UP000020681"/>
    </source>
</evidence>
<dbReference type="InterPro" id="IPR052546">
    <property type="entry name" value="Transposase_8_domain"/>
</dbReference>
<proteinExistence type="predicted"/>
<feature type="coiled-coil region" evidence="1">
    <location>
        <begin position="38"/>
        <end position="72"/>
    </location>
</feature>
<keyword evidence="3" id="KW-1185">Reference proteome</keyword>
<name>A0ABP3AD60_MYCUL</name>
<reference evidence="2 3" key="1">
    <citation type="submission" date="2014-01" db="EMBL/GenBank/DDBJ databases">
        <authorList>
            <person name="Dobos K."/>
            <person name="Lenaerts A."/>
            <person name="Ordway D."/>
            <person name="DeGroote M.A."/>
            <person name="Parker T."/>
            <person name="Sizemore C."/>
            <person name="Tallon L.J."/>
            <person name="Sadzewicz L.K."/>
            <person name="Sengamalay N."/>
            <person name="Fraser C.M."/>
            <person name="Hine E."/>
            <person name="Shefchek K.A."/>
            <person name="Das S.P."/>
            <person name="Tettelin H."/>
        </authorList>
    </citation>
    <scope>NUCLEOTIDE SEQUENCE [LARGE SCALE GENOMIC DNA]</scope>
    <source>
        <strain evidence="2 3">Harvey</strain>
    </source>
</reference>
<dbReference type="Proteomes" id="UP000020681">
    <property type="component" value="Unassembled WGS sequence"/>
</dbReference>